<sequence>MDVAVFRLSKKDKRVGDAIRYDFPDGGYVEVTSGHYGMASVWDYDLVLMAISHLTEAMNRYRNGKGEIPSPVFRPHISEILKFCRRSIGGRQYKEIESALDRLADTKIKVVRKENGVGRREKRIAGTPQGLIASGRVVSYTDTGRIQSVEITIPDWLYQEIVESKTPNVLTVHPDYFLIEPGIGRFLYRLARRAAGRTEAKWSFQTIYDRSGSAGTFKKFSENLRKIIVADDLPEYTLLEEKGQNGPQLVMQHRCMQLEAPPGP</sequence>
<reference evidence="1 2" key="1">
    <citation type="submission" date="2022-06" db="EMBL/GenBank/DDBJ databases">
        <title>Acetobacer genomes from food samples.</title>
        <authorList>
            <person name="Sombolestani A."/>
        </authorList>
    </citation>
    <scope>NUCLEOTIDE SEQUENCE [LARGE SCALE GENOMIC DNA]</scope>
    <source>
        <strain evidence="1 2">R-83285</strain>
    </source>
</reference>
<protein>
    <submittedName>
        <fullName evidence="1">Replication initiator protein A</fullName>
    </submittedName>
</protein>
<gene>
    <name evidence="1" type="ORF">NKW50_14375</name>
</gene>
<keyword evidence="2" id="KW-1185">Reference proteome</keyword>
<name>A0ABT1F3I6_9PROT</name>
<accession>A0ABT1F3I6</accession>
<dbReference type="EMBL" id="JAMYZZ010000051">
    <property type="protein sequence ID" value="MCP1259772.1"/>
    <property type="molecule type" value="Genomic_DNA"/>
</dbReference>
<evidence type="ECO:0000313" key="2">
    <source>
        <dbReference type="Proteomes" id="UP001523528"/>
    </source>
</evidence>
<evidence type="ECO:0000313" key="1">
    <source>
        <dbReference type="EMBL" id="MCP1259772.1"/>
    </source>
</evidence>
<dbReference type="InterPro" id="IPR018777">
    <property type="entry name" value="Replication_initiator_prot_A"/>
</dbReference>
<dbReference type="Pfam" id="PF10134">
    <property type="entry name" value="RPA"/>
    <property type="match status" value="1"/>
</dbReference>
<organism evidence="1 2">
    <name type="scientific">Acetobacter lambici</name>
    <dbReference type="NCBI Taxonomy" id="1332824"/>
    <lineage>
        <taxon>Bacteria</taxon>
        <taxon>Pseudomonadati</taxon>
        <taxon>Pseudomonadota</taxon>
        <taxon>Alphaproteobacteria</taxon>
        <taxon>Acetobacterales</taxon>
        <taxon>Acetobacteraceae</taxon>
        <taxon>Acetobacter</taxon>
    </lineage>
</organism>
<comment type="caution">
    <text evidence="1">The sequence shown here is derived from an EMBL/GenBank/DDBJ whole genome shotgun (WGS) entry which is preliminary data.</text>
</comment>
<dbReference type="Proteomes" id="UP001523528">
    <property type="component" value="Unassembled WGS sequence"/>
</dbReference>
<proteinExistence type="predicted"/>